<dbReference type="AlphaFoldDB" id="A0A835LVS9"/>
<protein>
    <submittedName>
        <fullName evidence="1">Uncharacterized protein</fullName>
    </submittedName>
</protein>
<sequence>MVKGERDRIDVLRPANLYQVRSKYEYPTADPGAVATNLMRELSSHLSVLAFTVLKVLGLLQSPEDKVNSIIDADLAPPSRHLRCPQPSDDTV</sequence>
<accession>A0A835LVS9</accession>
<name>A0A835LVS9_9MAGN</name>
<evidence type="ECO:0000313" key="1">
    <source>
        <dbReference type="EMBL" id="KAF9606847.1"/>
    </source>
</evidence>
<dbReference type="OrthoDB" id="542013at2759"/>
<reference evidence="1 2" key="1">
    <citation type="submission" date="2020-10" db="EMBL/GenBank/DDBJ databases">
        <title>The Coptis chinensis genome and diversification of protoberbering-type alkaloids.</title>
        <authorList>
            <person name="Wang B."/>
            <person name="Shu S."/>
            <person name="Song C."/>
            <person name="Liu Y."/>
        </authorList>
    </citation>
    <scope>NUCLEOTIDE SEQUENCE [LARGE SCALE GENOMIC DNA]</scope>
    <source>
        <strain evidence="1">HL-2020</strain>
        <tissue evidence="1">Leaf</tissue>
    </source>
</reference>
<organism evidence="1 2">
    <name type="scientific">Coptis chinensis</name>
    <dbReference type="NCBI Taxonomy" id="261450"/>
    <lineage>
        <taxon>Eukaryota</taxon>
        <taxon>Viridiplantae</taxon>
        <taxon>Streptophyta</taxon>
        <taxon>Embryophyta</taxon>
        <taxon>Tracheophyta</taxon>
        <taxon>Spermatophyta</taxon>
        <taxon>Magnoliopsida</taxon>
        <taxon>Ranunculales</taxon>
        <taxon>Ranunculaceae</taxon>
        <taxon>Coptidoideae</taxon>
        <taxon>Coptis</taxon>
    </lineage>
</organism>
<comment type="caution">
    <text evidence="1">The sequence shown here is derived from an EMBL/GenBank/DDBJ whole genome shotgun (WGS) entry which is preliminary data.</text>
</comment>
<dbReference type="Proteomes" id="UP000631114">
    <property type="component" value="Unassembled WGS sequence"/>
</dbReference>
<gene>
    <name evidence="1" type="ORF">IFM89_029304</name>
</gene>
<dbReference type="EMBL" id="JADFTS010000005">
    <property type="protein sequence ID" value="KAF9606847.1"/>
    <property type="molecule type" value="Genomic_DNA"/>
</dbReference>
<evidence type="ECO:0000313" key="2">
    <source>
        <dbReference type="Proteomes" id="UP000631114"/>
    </source>
</evidence>
<keyword evidence="2" id="KW-1185">Reference proteome</keyword>
<proteinExistence type="predicted"/>